<feature type="domain" description="UvrD-like helicase C-terminal" evidence="12">
    <location>
        <begin position="317"/>
        <end position="585"/>
    </location>
</feature>
<dbReference type="InterPro" id="IPR014017">
    <property type="entry name" value="DNA_helicase_UvrD-like_C"/>
</dbReference>
<dbReference type="GO" id="GO:0003677">
    <property type="term" value="F:DNA binding"/>
    <property type="evidence" value="ECO:0007669"/>
    <property type="project" value="InterPro"/>
</dbReference>
<evidence type="ECO:0000259" key="12">
    <source>
        <dbReference type="PROSITE" id="PS51217"/>
    </source>
</evidence>
<dbReference type="CDD" id="cd17932">
    <property type="entry name" value="DEXQc_UvrD"/>
    <property type="match status" value="1"/>
</dbReference>
<keyword evidence="6" id="KW-0413">Isomerase</keyword>
<dbReference type="EMBL" id="BRXS01000004">
    <property type="protein sequence ID" value="GLC26023.1"/>
    <property type="molecule type" value="Genomic_DNA"/>
</dbReference>
<sequence>MSDSPRVYVPRPRAVPAPETRDLSAELNPAQHAAAAHGDGPLLVIAGAGTGKTRTLIHRVAQLIARGVPPERILLLTFTRRAAQEMLQRVERLVGSVSQRVHGGTFHATAHRLLRRYGQAAGIAQDFTIMDQGDAEDLMQLSRAALGLADQKRRAGDPPTKRFAKKETLQAVYSRHVNTGLELEHILGRDYPHFAERVDDFKRVYADYVDRKAQRNLVDYDDLLLFWAGMLDAPQLGATIAGLYDHVLVDEYQDTNVLQARILRGMTKLHRNLTVVGDDAQSIYSFRGAHFRNILDFPQQFPGTRMVTLEQNYRSTQAILDTSNELIARAEERFSKRLWTERAGGEAPWLVSAKDEGEQTRFVVDRVLELHEEGMPLREMAVLFRAGYLSADLEIELTARNIPYEKWGGLKFLEAAHVKDVLAFLRVLENPRDEVSWYRLLLLLPGVGDVTARAAIDAVAEAGWEASGLSRFTPPPKAREWHGRLATLLAELTRAVRRATPDLGAEIGMIRRMYDALLRERYDNAEPRLADLEQLQTIAAGYADRAAFLSALALEPPSATQDLAGADEPGEDDALVLSTVHSAKGKEWDAVFVIWAADGMFPLARAAGDPDQLEEERRLLYVALTRARHELYVTYPLNAYNSRMGADYSIDQLSRFLDRGVRATMQRVVVGHAAGEPQPAAPPAAAAGLDLRALLRGKFAG</sequence>
<keyword evidence="4 10" id="KW-0347">Helicase</keyword>
<evidence type="ECO:0000256" key="9">
    <source>
        <dbReference type="ARBA" id="ARBA00048988"/>
    </source>
</evidence>
<keyword evidence="5 10" id="KW-0067">ATP-binding</keyword>
<evidence type="ECO:0000256" key="10">
    <source>
        <dbReference type="PROSITE-ProRule" id="PRU00560"/>
    </source>
</evidence>
<dbReference type="AlphaFoldDB" id="A0AA37VB31"/>
<evidence type="ECO:0000259" key="11">
    <source>
        <dbReference type="PROSITE" id="PS51198"/>
    </source>
</evidence>
<gene>
    <name evidence="13" type="ORF">rosag_25360</name>
</gene>
<dbReference type="GO" id="GO:0043138">
    <property type="term" value="F:3'-5' DNA helicase activity"/>
    <property type="evidence" value="ECO:0007669"/>
    <property type="project" value="UniProtKB-EC"/>
</dbReference>
<dbReference type="PROSITE" id="PS51198">
    <property type="entry name" value="UVRD_HELICASE_ATP_BIND"/>
    <property type="match status" value="1"/>
</dbReference>
<dbReference type="PANTHER" id="PTHR11070">
    <property type="entry name" value="UVRD / RECB / PCRA DNA HELICASE FAMILY MEMBER"/>
    <property type="match status" value="1"/>
</dbReference>
<accession>A0AA37VB31</accession>
<dbReference type="GO" id="GO:0000725">
    <property type="term" value="P:recombinational repair"/>
    <property type="evidence" value="ECO:0007669"/>
    <property type="project" value="TreeGrafter"/>
</dbReference>
<evidence type="ECO:0000256" key="1">
    <source>
        <dbReference type="ARBA" id="ARBA00009922"/>
    </source>
</evidence>
<comment type="catalytic activity">
    <reaction evidence="7">
        <text>Couples ATP hydrolysis with the unwinding of duplex DNA by translocating in the 3'-5' direction.</text>
        <dbReference type="EC" id="5.6.2.4"/>
    </reaction>
</comment>
<dbReference type="PROSITE" id="PS51217">
    <property type="entry name" value="UVRD_HELICASE_CTER"/>
    <property type="match status" value="1"/>
</dbReference>
<dbReference type="InterPro" id="IPR014016">
    <property type="entry name" value="UvrD-like_ATP-bd"/>
</dbReference>
<evidence type="ECO:0000256" key="6">
    <source>
        <dbReference type="ARBA" id="ARBA00023235"/>
    </source>
</evidence>
<reference evidence="13" key="1">
    <citation type="submission" date="2022-08" db="EMBL/GenBank/DDBJ databases">
        <title>Draft genome sequencing of Roseisolibacter agri AW1220.</title>
        <authorList>
            <person name="Tobiishi Y."/>
            <person name="Tonouchi A."/>
        </authorList>
    </citation>
    <scope>NUCLEOTIDE SEQUENCE</scope>
    <source>
        <strain evidence="13">AW1220</strain>
    </source>
</reference>
<evidence type="ECO:0000256" key="4">
    <source>
        <dbReference type="ARBA" id="ARBA00022806"/>
    </source>
</evidence>
<dbReference type="Pfam" id="PF13361">
    <property type="entry name" value="UvrD_C"/>
    <property type="match status" value="2"/>
</dbReference>
<dbReference type="Proteomes" id="UP001161325">
    <property type="component" value="Unassembled WGS sequence"/>
</dbReference>
<dbReference type="SUPFAM" id="SSF52540">
    <property type="entry name" value="P-loop containing nucleoside triphosphate hydrolases"/>
    <property type="match status" value="1"/>
</dbReference>
<dbReference type="Gene3D" id="1.10.486.10">
    <property type="entry name" value="PCRA, domain 4"/>
    <property type="match status" value="1"/>
</dbReference>
<evidence type="ECO:0000256" key="5">
    <source>
        <dbReference type="ARBA" id="ARBA00022840"/>
    </source>
</evidence>
<organism evidence="13 14">
    <name type="scientific">Roseisolibacter agri</name>
    <dbReference type="NCBI Taxonomy" id="2014610"/>
    <lineage>
        <taxon>Bacteria</taxon>
        <taxon>Pseudomonadati</taxon>
        <taxon>Gemmatimonadota</taxon>
        <taxon>Gemmatimonadia</taxon>
        <taxon>Gemmatimonadales</taxon>
        <taxon>Gemmatimonadaceae</taxon>
        <taxon>Roseisolibacter</taxon>
    </lineage>
</organism>
<dbReference type="GO" id="GO:0016787">
    <property type="term" value="F:hydrolase activity"/>
    <property type="evidence" value="ECO:0007669"/>
    <property type="project" value="UniProtKB-UniRule"/>
</dbReference>
<evidence type="ECO:0000256" key="8">
    <source>
        <dbReference type="ARBA" id="ARBA00034808"/>
    </source>
</evidence>
<keyword evidence="14" id="KW-1185">Reference proteome</keyword>
<dbReference type="InterPro" id="IPR027417">
    <property type="entry name" value="P-loop_NTPase"/>
</dbReference>
<dbReference type="GO" id="GO:0005524">
    <property type="term" value="F:ATP binding"/>
    <property type="evidence" value="ECO:0007669"/>
    <property type="project" value="UniProtKB-UniRule"/>
</dbReference>
<evidence type="ECO:0000313" key="13">
    <source>
        <dbReference type="EMBL" id="GLC26023.1"/>
    </source>
</evidence>
<dbReference type="Gene3D" id="3.40.50.300">
    <property type="entry name" value="P-loop containing nucleotide triphosphate hydrolases"/>
    <property type="match status" value="2"/>
</dbReference>
<comment type="similarity">
    <text evidence="1">Belongs to the helicase family. UvrD subfamily.</text>
</comment>
<proteinExistence type="inferred from homology"/>
<evidence type="ECO:0000313" key="14">
    <source>
        <dbReference type="Proteomes" id="UP001161325"/>
    </source>
</evidence>
<dbReference type="Gene3D" id="1.10.10.160">
    <property type="match status" value="1"/>
</dbReference>
<name>A0AA37VB31_9BACT</name>
<evidence type="ECO:0000256" key="3">
    <source>
        <dbReference type="ARBA" id="ARBA00022801"/>
    </source>
</evidence>
<dbReference type="RefSeq" id="WP_284350494.1">
    <property type="nucleotide sequence ID" value="NZ_BRXS01000004.1"/>
</dbReference>
<feature type="binding site" evidence="10">
    <location>
        <begin position="46"/>
        <end position="53"/>
    </location>
    <ligand>
        <name>ATP</name>
        <dbReference type="ChEBI" id="CHEBI:30616"/>
    </ligand>
</feature>
<dbReference type="Pfam" id="PF00580">
    <property type="entry name" value="UvrD-helicase"/>
    <property type="match status" value="1"/>
</dbReference>
<dbReference type="GO" id="GO:0005829">
    <property type="term" value="C:cytosol"/>
    <property type="evidence" value="ECO:0007669"/>
    <property type="project" value="TreeGrafter"/>
</dbReference>
<comment type="caution">
    <text evidence="13">The sequence shown here is derived from an EMBL/GenBank/DDBJ whole genome shotgun (WGS) entry which is preliminary data.</text>
</comment>
<protein>
    <recommendedName>
        <fullName evidence="8">DNA 3'-5' helicase</fullName>
        <ecNumber evidence="8">5.6.2.4</ecNumber>
    </recommendedName>
</protein>
<dbReference type="InterPro" id="IPR013986">
    <property type="entry name" value="DExx_box_DNA_helicase_dom_sf"/>
</dbReference>
<evidence type="ECO:0000256" key="2">
    <source>
        <dbReference type="ARBA" id="ARBA00022741"/>
    </source>
</evidence>
<evidence type="ECO:0000256" key="7">
    <source>
        <dbReference type="ARBA" id="ARBA00034617"/>
    </source>
</evidence>
<keyword evidence="2 10" id="KW-0547">Nucleotide-binding</keyword>
<dbReference type="PANTHER" id="PTHR11070:SF3">
    <property type="entry name" value="DNA 3'-5' HELICASE"/>
    <property type="match status" value="1"/>
</dbReference>
<feature type="domain" description="UvrD-like helicase ATP-binding" evidence="11">
    <location>
        <begin position="25"/>
        <end position="316"/>
    </location>
</feature>
<keyword evidence="3 10" id="KW-0378">Hydrolase</keyword>
<comment type="catalytic activity">
    <reaction evidence="9">
        <text>ATP + H2O = ADP + phosphate + H(+)</text>
        <dbReference type="Rhea" id="RHEA:13065"/>
        <dbReference type="ChEBI" id="CHEBI:15377"/>
        <dbReference type="ChEBI" id="CHEBI:15378"/>
        <dbReference type="ChEBI" id="CHEBI:30616"/>
        <dbReference type="ChEBI" id="CHEBI:43474"/>
        <dbReference type="ChEBI" id="CHEBI:456216"/>
        <dbReference type="EC" id="5.6.2.4"/>
    </reaction>
</comment>
<dbReference type="EC" id="5.6.2.4" evidence="8"/>
<dbReference type="InterPro" id="IPR000212">
    <property type="entry name" value="DNA_helicase_UvrD/REP"/>
</dbReference>